<name>A0A826CNF4_LISMN</name>
<dbReference type="AlphaFoldDB" id="A0A826CNF4"/>
<proteinExistence type="predicted"/>
<dbReference type="EMBL" id="AALAQH010000002">
    <property type="protein sequence ID" value="ECX6924096.1"/>
    <property type="molecule type" value="Genomic_DNA"/>
</dbReference>
<evidence type="ECO:0000313" key="1">
    <source>
        <dbReference type="EMBL" id="ECX6924096.1"/>
    </source>
</evidence>
<evidence type="ECO:0000313" key="4">
    <source>
        <dbReference type="Proteomes" id="UP000427828"/>
    </source>
</evidence>
<gene>
    <name evidence="2" type="ORF">AE233_01298</name>
    <name evidence="1" type="ORF">BCZ19_05400</name>
</gene>
<reference evidence="1 4" key="2">
    <citation type="submission" date="2018-06" db="EMBL/GenBank/DDBJ databases">
        <authorList>
            <consortium name="GenomeTrakr: Next Generation Sequencing Network for Food Pathogen Tracability"/>
        </authorList>
    </citation>
    <scope>NUCLEOTIDE SEQUENCE [LARGE SCALE GENOMIC DNA]</scope>
    <source>
        <strain evidence="1 4">FLAG-51482A</strain>
    </source>
</reference>
<protein>
    <submittedName>
        <fullName evidence="1">Uncharacterized protein</fullName>
    </submittedName>
</protein>
<dbReference type="EMBL" id="QUQA01000010">
    <property type="protein sequence ID" value="RKC01042.1"/>
    <property type="molecule type" value="Genomic_DNA"/>
</dbReference>
<sequence length="86" mass="10367">MNTQPKMSFENFREKVADEIVYPFKSPDYSVDFAMAYISKDLHKIHERYLETLNCTELHALVMAEEMFLNKREEVEMSFQKYLNDF</sequence>
<dbReference type="Proteomes" id="UP000427828">
    <property type="component" value="Unassembled WGS sequence"/>
</dbReference>
<dbReference type="RefSeq" id="WP_070255989.1">
    <property type="nucleotide sequence ID" value="NZ_JAATUG010000001.1"/>
</dbReference>
<evidence type="ECO:0000313" key="2">
    <source>
        <dbReference type="EMBL" id="RKC01042.1"/>
    </source>
</evidence>
<reference evidence="2 3" key="1">
    <citation type="journal article" date="2018" name="BMC Genomics">
        <title>Genes significantly associated with lineage II food isolates of Listeria monocytogenes.</title>
        <authorList>
            <person name="Pirone-Davies C."/>
            <person name="Chen Y."/>
            <person name="Pightling A."/>
            <person name="Ryan G."/>
            <person name="Wang Y."/>
            <person name="Yao K."/>
            <person name="Hoffmann M."/>
            <person name="Allard M.W."/>
        </authorList>
    </citation>
    <scope>NUCLEOTIDE SEQUENCE [LARGE SCALE GENOMIC DNA]</scope>
    <source>
        <strain evidence="2 3">CFSAN028761</strain>
    </source>
</reference>
<accession>A0A826CNF4</accession>
<evidence type="ECO:0000313" key="3">
    <source>
        <dbReference type="Proteomes" id="UP000280270"/>
    </source>
</evidence>
<dbReference type="Proteomes" id="UP000280270">
    <property type="component" value="Unassembled WGS sequence"/>
</dbReference>
<organism evidence="1 4">
    <name type="scientific">Listeria monocytogenes</name>
    <dbReference type="NCBI Taxonomy" id="1639"/>
    <lineage>
        <taxon>Bacteria</taxon>
        <taxon>Bacillati</taxon>
        <taxon>Bacillota</taxon>
        <taxon>Bacilli</taxon>
        <taxon>Bacillales</taxon>
        <taxon>Listeriaceae</taxon>
        <taxon>Listeria</taxon>
    </lineage>
</organism>
<comment type="caution">
    <text evidence="1">The sequence shown here is derived from an EMBL/GenBank/DDBJ whole genome shotgun (WGS) entry which is preliminary data.</text>
</comment>